<sequence>MTGIPMQVVNKGITPATKDVFGRATSGPTASLPPRPQADVLCNPISTKAEFSSWQHTRLISLMPVSAGTQSSASLSRPSHLKEQTSRFPAQTSATGVSPGAGNSASSQSHMSWPRMTQTDVQKYTNIFVKVDTDSMGKSLVNKPAAYL</sequence>
<protein>
    <submittedName>
        <fullName evidence="2">Actin cytoskeleton-regulatory complex protein pan1-like</fullName>
    </submittedName>
</protein>
<name>A0A5N5I718_9ROSA</name>
<evidence type="ECO:0000313" key="3">
    <source>
        <dbReference type="Proteomes" id="UP000327157"/>
    </source>
</evidence>
<reference evidence="2 3" key="3">
    <citation type="submission" date="2019-11" db="EMBL/GenBank/DDBJ databases">
        <title>A de novo genome assembly of a pear dwarfing rootstock.</title>
        <authorList>
            <person name="Wang F."/>
            <person name="Wang J."/>
            <person name="Li S."/>
            <person name="Zhang Y."/>
            <person name="Fang M."/>
            <person name="Ma L."/>
            <person name="Zhao Y."/>
            <person name="Jiang S."/>
        </authorList>
    </citation>
    <scope>NUCLEOTIDE SEQUENCE [LARGE SCALE GENOMIC DNA]</scope>
    <source>
        <strain evidence="2">S2</strain>
        <tissue evidence="2">Leaf</tissue>
    </source>
</reference>
<organism evidence="2 3">
    <name type="scientific">Pyrus ussuriensis x Pyrus communis</name>
    <dbReference type="NCBI Taxonomy" id="2448454"/>
    <lineage>
        <taxon>Eukaryota</taxon>
        <taxon>Viridiplantae</taxon>
        <taxon>Streptophyta</taxon>
        <taxon>Embryophyta</taxon>
        <taxon>Tracheophyta</taxon>
        <taxon>Spermatophyta</taxon>
        <taxon>Magnoliopsida</taxon>
        <taxon>eudicotyledons</taxon>
        <taxon>Gunneridae</taxon>
        <taxon>Pentapetalae</taxon>
        <taxon>rosids</taxon>
        <taxon>fabids</taxon>
        <taxon>Rosales</taxon>
        <taxon>Rosaceae</taxon>
        <taxon>Amygdaloideae</taxon>
        <taxon>Maleae</taxon>
        <taxon>Pyrus</taxon>
    </lineage>
</organism>
<reference evidence="2 3" key="1">
    <citation type="submission" date="2019-09" db="EMBL/GenBank/DDBJ databases">
        <authorList>
            <person name="Ou C."/>
        </authorList>
    </citation>
    <scope>NUCLEOTIDE SEQUENCE [LARGE SCALE GENOMIC DNA]</scope>
    <source>
        <strain evidence="2">S2</strain>
        <tissue evidence="2">Leaf</tissue>
    </source>
</reference>
<feature type="compositionally biased region" description="Polar residues" evidence="1">
    <location>
        <begin position="67"/>
        <end position="77"/>
    </location>
</feature>
<proteinExistence type="predicted"/>
<feature type="region of interest" description="Disordered" evidence="1">
    <location>
        <begin position="66"/>
        <end position="114"/>
    </location>
</feature>
<evidence type="ECO:0000313" key="2">
    <source>
        <dbReference type="EMBL" id="KAB2635985.1"/>
    </source>
</evidence>
<reference evidence="3" key="2">
    <citation type="submission" date="2019-10" db="EMBL/GenBank/DDBJ databases">
        <title>A de novo genome assembly of a pear dwarfing rootstock.</title>
        <authorList>
            <person name="Wang F."/>
            <person name="Wang J."/>
            <person name="Li S."/>
            <person name="Zhang Y."/>
            <person name="Fang M."/>
            <person name="Ma L."/>
            <person name="Zhao Y."/>
            <person name="Jiang S."/>
        </authorList>
    </citation>
    <scope>NUCLEOTIDE SEQUENCE [LARGE SCALE GENOMIC DNA]</scope>
</reference>
<evidence type="ECO:0000256" key="1">
    <source>
        <dbReference type="SAM" id="MobiDB-lite"/>
    </source>
</evidence>
<dbReference type="AlphaFoldDB" id="A0A5N5I718"/>
<keyword evidence="3" id="KW-1185">Reference proteome</keyword>
<feature type="compositionally biased region" description="Polar residues" evidence="1">
    <location>
        <begin position="86"/>
        <end position="114"/>
    </location>
</feature>
<gene>
    <name evidence="2" type="ORF">D8674_026519</name>
</gene>
<dbReference type="Proteomes" id="UP000327157">
    <property type="component" value="Chromosome 5"/>
</dbReference>
<dbReference type="EMBL" id="SMOL01000004">
    <property type="protein sequence ID" value="KAB2635985.1"/>
    <property type="molecule type" value="Genomic_DNA"/>
</dbReference>
<comment type="caution">
    <text evidence="2">The sequence shown here is derived from an EMBL/GenBank/DDBJ whole genome shotgun (WGS) entry which is preliminary data.</text>
</comment>
<accession>A0A5N5I718</accession>